<organism evidence="2 3">
    <name type="scientific">Inquilinus ginsengisoli</name>
    <dbReference type="NCBI Taxonomy" id="363840"/>
    <lineage>
        <taxon>Bacteria</taxon>
        <taxon>Pseudomonadati</taxon>
        <taxon>Pseudomonadota</taxon>
        <taxon>Alphaproteobacteria</taxon>
        <taxon>Rhodospirillales</taxon>
        <taxon>Rhodospirillaceae</taxon>
        <taxon>Inquilinus</taxon>
    </lineage>
</organism>
<accession>A0ABU1JYU0</accession>
<evidence type="ECO:0000256" key="1">
    <source>
        <dbReference type="SAM" id="MobiDB-lite"/>
    </source>
</evidence>
<evidence type="ECO:0000313" key="3">
    <source>
        <dbReference type="Proteomes" id="UP001262410"/>
    </source>
</evidence>
<sequence>MTTINRDAAKSPSRVAARDGGCSPWLDAWGDGPVAALAVAVRSDRRWQRTASDGRALQ</sequence>
<name>A0ABU1JYU0_9PROT</name>
<comment type="caution">
    <text evidence="2">The sequence shown here is derived from an EMBL/GenBank/DDBJ whole genome shotgun (WGS) entry which is preliminary data.</text>
</comment>
<reference evidence="2 3" key="1">
    <citation type="submission" date="2023-07" db="EMBL/GenBank/DDBJ databases">
        <title>Sorghum-associated microbial communities from plants grown in Nebraska, USA.</title>
        <authorList>
            <person name="Schachtman D."/>
        </authorList>
    </citation>
    <scope>NUCLEOTIDE SEQUENCE [LARGE SCALE GENOMIC DNA]</scope>
    <source>
        <strain evidence="2 3">584</strain>
    </source>
</reference>
<proteinExistence type="predicted"/>
<dbReference type="Proteomes" id="UP001262410">
    <property type="component" value="Unassembled WGS sequence"/>
</dbReference>
<gene>
    <name evidence="2" type="ORF">E9232_006341</name>
</gene>
<evidence type="ECO:0000313" key="2">
    <source>
        <dbReference type="EMBL" id="MDR6293788.1"/>
    </source>
</evidence>
<protein>
    <submittedName>
        <fullName evidence="2">Uncharacterized protein</fullName>
    </submittedName>
</protein>
<feature type="region of interest" description="Disordered" evidence="1">
    <location>
        <begin position="1"/>
        <end position="21"/>
    </location>
</feature>
<keyword evidence="3" id="KW-1185">Reference proteome</keyword>
<dbReference type="EMBL" id="JAVDPW010000014">
    <property type="protein sequence ID" value="MDR6293788.1"/>
    <property type="molecule type" value="Genomic_DNA"/>
</dbReference>